<dbReference type="STRING" id="67386.AQI95_24580"/>
<dbReference type="EMBL" id="LMWN01000035">
    <property type="protein sequence ID" value="KUN03139.1"/>
    <property type="molecule type" value="Genomic_DNA"/>
</dbReference>
<dbReference type="AlphaFoldDB" id="A0A101P1D8"/>
<organism evidence="1 2">
    <name type="scientific">Streptomyces yokosukanensis</name>
    <dbReference type="NCBI Taxonomy" id="67386"/>
    <lineage>
        <taxon>Bacteria</taxon>
        <taxon>Bacillati</taxon>
        <taxon>Actinomycetota</taxon>
        <taxon>Actinomycetes</taxon>
        <taxon>Kitasatosporales</taxon>
        <taxon>Streptomycetaceae</taxon>
        <taxon>Streptomyces</taxon>
    </lineage>
</organism>
<accession>A0A101P1D8</accession>
<dbReference type="OrthoDB" id="4211917at2"/>
<evidence type="ECO:0000313" key="1">
    <source>
        <dbReference type="EMBL" id="KUN03139.1"/>
    </source>
</evidence>
<evidence type="ECO:0000313" key="2">
    <source>
        <dbReference type="Proteomes" id="UP000053127"/>
    </source>
</evidence>
<proteinExistence type="predicted"/>
<protein>
    <submittedName>
        <fullName evidence="1">Uncharacterized protein</fullName>
    </submittedName>
</protein>
<keyword evidence="2" id="KW-1185">Reference proteome</keyword>
<comment type="caution">
    <text evidence="1">The sequence shown here is derived from an EMBL/GenBank/DDBJ whole genome shotgun (WGS) entry which is preliminary data.</text>
</comment>
<gene>
    <name evidence="1" type="ORF">AQI95_24580</name>
</gene>
<reference evidence="1 2" key="1">
    <citation type="submission" date="2015-10" db="EMBL/GenBank/DDBJ databases">
        <title>Draft genome sequence of Streptomyces yokosukanensis DSM 40224, type strain for the species Streptomyces yokosukanensis.</title>
        <authorList>
            <person name="Ruckert C."/>
            <person name="Winkler A."/>
            <person name="Kalinowski J."/>
            <person name="Kampfer P."/>
            <person name="Glaeser S."/>
        </authorList>
    </citation>
    <scope>NUCLEOTIDE SEQUENCE [LARGE SCALE GENOMIC DNA]</scope>
    <source>
        <strain evidence="1 2">DSM 40224</strain>
    </source>
</reference>
<name>A0A101P1D8_9ACTN</name>
<dbReference type="RefSeq" id="WP_067127746.1">
    <property type="nucleotide sequence ID" value="NZ_KQ948215.1"/>
</dbReference>
<dbReference type="Proteomes" id="UP000053127">
    <property type="component" value="Unassembled WGS sequence"/>
</dbReference>
<sequence>MAEAYPTPLAGQRLTASLLRSMQVQCLRKTSDTSRSATTTQAADPHLQMDVVAGGVYTVWGWLKYDALAAADITIGFSYPTGGLGEWVGAGAGTTVTSATGGGGTQQDAVSTWGYNVRLESTDVTATRTYGGLGVGNTLTIAMNATFRIGSNAGTLALTWAQASSSATATTVYTDSWLNVLRVA</sequence>